<comment type="caution">
    <text evidence="2">The sequence shown here is derived from an EMBL/GenBank/DDBJ whole genome shotgun (WGS) entry which is preliminary data.</text>
</comment>
<dbReference type="EMBL" id="RAWG01000544">
    <property type="protein sequence ID" value="RKH28089.1"/>
    <property type="molecule type" value="Genomic_DNA"/>
</dbReference>
<evidence type="ECO:0000313" key="3">
    <source>
        <dbReference type="Proteomes" id="UP000273405"/>
    </source>
</evidence>
<keyword evidence="1" id="KW-1133">Transmembrane helix</keyword>
<protein>
    <submittedName>
        <fullName evidence="2">DUF3592 domain-containing protein</fullName>
    </submittedName>
</protein>
<reference evidence="3" key="1">
    <citation type="submission" date="2018-09" db="EMBL/GenBank/DDBJ databases">
        <authorList>
            <person name="Livingstone P.G."/>
            <person name="Whitworth D.E."/>
        </authorList>
    </citation>
    <scope>NUCLEOTIDE SEQUENCE [LARGE SCALE GENOMIC DNA]</scope>
    <source>
        <strain evidence="3">CA040B</strain>
    </source>
</reference>
<name>A0A3A8M9W4_9BACT</name>
<organism evidence="2 3">
    <name type="scientific">Corallococcus sicarius</name>
    <dbReference type="NCBI Taxonomy" id="2316726"/>
    <lineage>
        <taxon>Bacteria</taxon>
        <taxon>Pseudomonadati</taxon>
        <taxon>Myxococcota</taxon>
        <taxon>Myxococcia</taxon>
        <taxon>Myxococcales</taxon>
        <taxon>Cystobacterineae</taxon>
        <taxon>Myxococcaceae</taxon>
        <taxon>Corallococcus</taxon>
    </lineage>
</organism>
<accession>A0A3A8M9W4</accession>
<evidence type="ECO:0000313" key="2">
    <source>
        <dbReference type="EMBL" id="RKH28089.1"/>
    </source>
</evidence>
<dbReference type="Proteomes" id="UP000273405">
    <property type="component" value="Unassembled WGS sequence"/>
</dbReference>
<evidence type="ECO:0000256" key="1">
    <source>
        <dbReference type="SAM" id="Phobius"/>
    </source>
</evidence>
<gene>
    <name evidence="2" type="ORF">D7X12_40385</name>
</gene>
<keyword evidence="1" id="KW-0472">Membrane</keyword>
<feature type="non-terminal residue" evidence="2">
    <location>
        <position position="71"/>
    </location>
</feature>
<keyword evidence="3" id="KW-1185">Reference proteome</keyword>
<sequence length="71" mass="7676">MQFAIPHAPRRVRLAQVPGAVARLVRGALLGLGVMALLGLGAAWVGRFFVEEQRFAARAEEVEARVARSHA</sequence>
<proteinExistence type="predicted"/>
<keyword evidence="1" id="KW-0812">Transmembrane</keyword>
<feature type="transmembrane region" description="Helical" evidence="1">
    <location>
        <begin position="28"/>
        <end position="50"/>
    </location>
</feature>
<dbReference type="AlphaFoldDB" id="A0A3A8M9W4"/>